<feature type="signal peptide" evidence="1">
    <location>
        <begin position="1"/>
        <end position="21"/>
    </location>
</feature>
<evidence type="ECO:0000313" key="3">
    <source>
        <dbReference type="Proteomes" id="UP000241229"/>
    </source>
</evidence>
<proteinExistence type="predicted"/>
<dbReference type="EMBL" id="PXYK01000004">
    <property type="protein sequence ID" value="PSJ64334.1"/>
    <property type="molecule type" value="Genomic_DNA"/>
</dbReference>
<dbReference type="OrthoDB" id="7888967at2"/>
<dbReference type="RefSeq" id="WP_106771078.1">
    <property type="nucleotide sequence ID" value="NZ_PXYK01000004.1"/>
</dbReference>
<dbReference type="AlphaFoldDB" id="A0A2P7SPB7"/>
<keyword evidence="3" id="KW-1185">Reference proteome</keyword>
<reference evidence="2 3" key="1">
    <citation type="submission" date="2018-03" db="EMBL/GenBank/DDBJ databases">
        <title>The draft genome of Mesorhizobium sp. 6GN-30.</title>
        <authorList>
            <person name="Liu L."/>
            <person name="Li L."/>
            <person name="Wang T."/>
            <person name="Zhang X."/>
            <person name="Liang L."/>
        </authorList>
    </citation>
    <scope>NUCLEOTIDE SEQUENCE [LARGE SCALE GENOMIC DNA]</scope>
    <source>
        <strain evidence="2 3">6GN30</strain>
    </source>
</reference>
<dbReference type="PIRSF" id="PIRSF010521">
    <property type="entry name" value="DUF922_bac"/>
    <property type="match status" value="1"/>
</dbReference>
<dbReference type="Pfam" id="PF06037">
    <property type="entry name" value="DUF922"/>
    <property type="match status" value="1"/>
</dbReference>
<dbReference type="Proteomes" id="UP000241229">
    <property type="component" value="Unassembled WGS sequence"/>
</dbReference>
<organism evidence="2 3">
    <name type="scientific">Kumtagia ephedrae</name>
    <dbReference type="NCBI Taxonomy" id="2116701"/>
    <lineage>
        <taxon>Bacteria</taxon>
        <taxon>Pseudomonadati</taxon>
        <taxon>Pseudomonadota</taxon>
        <taxon>Alphaproteobacteria</taxon>
        <taxon>Hyphomicrobiales</taxon>
        <taxon>Phyllobacteriaceae</taxon>
        <taxon>Kumtagia</taxon>
    </lineage>
</organism>
<gene>
    <name evidence="2" type="ORF">C7I84_05095</name>
</gene>
<evidence type="ECO:0000313" key="2">
    <source>
        <dbReference type="EMBL" id="PSJ64334.1"/>
    </source>
</evidence>
<evidence type="ECO:0000256" key="1">
    <source>
        <dbReference type="SAM" id="SignalP"/>
    </source>
</evidence>
<accession>A0A2P7SPB7</accession>
<dbReference type="InterPro" id="IPR010321">
    <property type="entry name" value="DUF922"/>
</dbReference>
<feature type="chain" id="PRO_5015134184" evidence="1">
    <location>
        <begin position="22"/>
        <end position="223"/>
    </location>
</feature>
<protein>
    <submittedName>
        <fullName evidence="2">Peptidase</fullName>
    </submittedName>
</protein>
<keyword evidence="1" id="KW-0732">Signal</keyword>
<sequence>MLKRTLTALAMIALTAPAAGAASISKSYSYFSIGGSTLDEIESQLAERGPHVQSSGRRHPGVTQMEFKSRIGYGEQNGRCRIVQADVTVKAKVILPKWRRSKQADREVRLIWDTLAADIKRHEESHVVIAKNHARELERALLAIDRQPTCQQTAEKIKEVTAKVLARHNAAQDEFDRVEGINFESRLLRLMLYRLEQMQAAERAKNYRPSFIVEFWQKIFGST</sequence>
<comment type="caution">
    <text evidence="2">The sequence shown here is derived from an EMBL/GenBank/DDBJ whole genome shotgun (WGS) entry which is preliminary data.</text>
</comment>
<name>A0A2P7SPB7_9HYPH</name>